<sequence>MQNTIKTIVQPYNQNLDLEVEQSISVKELFEYIKTFLKINNDAKHWTCYSKLECKYLDVNSQIRIVQNNRLIINTQPFSNSQTGVQTNENQEQFSQQTVYNNNLIQDQQSINNQQITTTQQQFNNEDQQSNKEQQKIDSNQQNSIPNKNDKNQEQLKDHLRILFEIQDGNNKRLFSSIYHKSTLLYKLQDEVLQYLGIPKDAATCDFFIFNFIQKPYHYNLTLEQLQLKDNMCLPVRLRWYGGSVY</sequence>
<feature type="compositionally biased region" description="Polar residues" evidence="1">
    <location>
        <begin position="137"/>
        <end position="147"/>
    </location>
</feature>
<dbReference type="Proteomes" id="UP000689195">
    <property type="component" value="Unassembled WGS sequence"/>
</dbReference>
<protein>
    <submittedName>
        <fullName evidence="2">Uncharacterized protein</fullName>
    </submittedName>
</protein>
<name>A0A8S1Y0L0_9CILI</name>
<proteinExistence type="predicted"/>
<evidence type="ECO:0000313" key="2">
    <source>
        <dbReference type="EMBL" id="CAD8207531.1"/>
    </source>
</evidence>
<keyword evidence="3" id="KW-1185">Reference proteome</keyword>
<organism evidence="2 3">
    <name type="scientific">Paramecium pentaurelia</name>
    <dbReference type="NCBI Taxonomy" id="43138"/>
    <lineage>
        <taxon>Eukaryota</taxon>
        <taxon>Sar</taxon>
        <taxon>Alveolata</taxon>
        <taxon>Ciliophora</taxon>
        <taxon>Intramacronucleata</taxon>
        <taxon>Oligohymenophorea</taxon>
        <taxon>Peniculida</taxon>
        <taxon>Parameciidae</taxon>
        <taxon>Paramecium</taxon>
    </lineage>
</organism>
<gene>
    <name evidence="2" type="ORF">PPENT_87.1.T1470134</name>
</gene>
<dbReference type="EMBL" id="CAJJDO010000147">
    <property type="protein sequence ID" value="CAD8207531.1"/>
    <property type="molecule type" value="Genomic_DNA"/>
</dbReference>
<feature type="region of interest" description="Disordered" evidence="1">
    <location>
        <begin position="120"/>
        <end position="151"/>
    </location>
</feature>
<comment type="caution">
    <text evidence="2">The sequence shown here is derived from an EMBL/GenBank/DDBJ whole genome shotgun (WGS) entry which is preliminary data.</text>
</comment>
<evidence type="ECO:0000256" key="1">
    <source>
        <dbReference type="SAM" id="MobiDB-lite"/>
    </source>
</evidence>
<evidence type="ECO:0000313" key="3">
    <source>
        <dbReference type="Proteomes" id="UP000689195"/>
    </source>
</evidence>
<accession>A0A8S1Y0L0</accession>
<reference evidence="2" key="1">
    <citation type="submission" date="2021-01" db="EMBL/GenBank/DDBJ databases">
        <authorList>
            <consortium name="Genoscope - CEA"/>
            <person name="William W."/>
        </authorList>
    </citation>
    <scope>NUCLEOTIDE SEQUENCE</scope>
</reference>
<dbReference type="AlphaFoldDB" id="A0A8S1Y0L0"/>